<dbReference type="GO" id="GO:0019288">
    <property type="term" value="P:isopentenyl diphosphate biosynthetic process, methylerythritol 4-phosphate pathway"/>
    <property type="evidence" value="ECO:0007669"/>
    <property type="project" value="UniProtKB-UniRule"/>
</dbReference>
<reference evidence="10" key="1">
    <citation type="journal article" date="2020" name="mSystems">
        <title>Genome- and Community-Level Interaction Insights into Carbon Utilization and Element Cycling Functions of Hydrothermarchaeota in Hydrothermal Sediment.</title>
        <authorList>
            <person name="Zhou Z."/>
            <person name="Liu Y."/>
            <person name="Xu W."/>
            <person name="Pan J."/>
            <person name="Luo Z.H."/>
            <person name="Li M."/>
        </authorList>
    </citation>
    <scope>NUCLEOTIDE SEQUENCE [LARGE SCALE GENOMIC DNA]</scope>
    <source>
        <strain evidence="10">HyVt-92</strain>
    </source>
</reference>
<evidence type="ECO:0000256" key="1">
    <source>
        <dbReference type="ARBA" id="ARBA00000200"/>
    </source>
</evidence>
<dbReference type="InterPro" id="IPR036571">
    <property type="entry name" value="MECDP_synthase_sf"/>
</dbReference>
<feature type="site" description="Transition state stabilizer" evidence="7">
    <location>
        <position position="133"/>
    </location>
</feature>
<dbReference type="GO" id="GO:0016114">
    <property type="term" value="P:terpenoid biosynthetic process"/>
    <property type="evidence" value="ECO:0007669"/>
    <property type="project" value="InterPro"/>
</dbReference>
<keyword evidence="6 7" id="KW-0456">Lyase</keyword>
<comment type="cofactor">
    <cofactor evidence="7">
        <name>a divalent metal cation</name>
        <dbReference type="ChEBI" id="CHEBI:60240"/>
    </cofactor>
    <text evidence="7">Binds 1 divalent metal cation per subunit.</text>
</comment>
<feature type="binding site" evidence="7">
    <location>
        <begin position="8"/>
        <end position="10"/>
    </location>
    <ligand>
        <name>4-CDP-2-C-methyl-D-erythritol 2-phosphate</name>
        <dbReference type="ChEBI" id="CHEBI:57919"/>
    </ligand>
</feature>
<dbReference type="EMBL" id="DRTT01000144">
    <property type="protein sequence ID" value="HHF98881.1"/>
    <property type="molecule type" value="Genomic_DNA"/>
</dbReference>
<organism evidence="10">
    <name type="scientific">Aerophobetes bacterium</name>
    <dbReference type="NCBI Taxonomy" id="2030807"/>
    <lineage>
        <taxon>Bacteria</taxon>
        <taxon>Candidatus Aerophobota</taxon>
    </lineage>
</organism>
<evidence type="ECO:0000256" key="7">
    <source>
        <dbReference type="HAMAP-Rule" id="MF_00107"/>
    </source>
</evidence>
<feature type="site" description="Transition state stabilizer" evidence="7">
    <location>
        <position position="34"/>
    </location>
</feature>
<keyword evidence="5 7" id="KW-0414">Isoprene biosynthesis</keyword>
<feature type="domain" description="2-C-methyl-D-erythritol 2,4-cyclodiphosphate synthase" evidence="9">
    <location>
        <begin position="1"/>
        <end position="154"/>
    </location>
</feature>
<dbReference type="Proteomes" id="UP000886070">
    <property type="component" value="Unassembled WGS sequence"/>
</dbReference>
<dbReference type="InterPro" id="IPR020555">
    <property type="entry name" value="MECDP_synthase_CS"/>
</dbReference>
<sequence length="168" mass="18194">MRVGIGYDIHPFSPKRKLILGGVSVPYKSGLSGHSDADVLSHSIADALLGACGERDIGYHFPPDDPKYQGISSLFFLEEISRLLKNKGFVIINLDSTIIAQEPRLSAYIPQMKEKIARTLKIDQTQVGIKATSPEGLGFLGEKKGIACISIVTIRKVSKGGENGIEDI</sequence>
<dbReference type="Pfam" id="PF02542">
    <property type="entry name" value="YgbB"/>
    <property type="match status" value="1"/>
</dbReference>
<evidence type="ECO:0000256" key="8">
    <source>
        <dbReference type="RuleBase" id="RU004395"/>
    </source>
</evidence>
<dbReference type="PROSITE" id="PS01350">
    <property type="entry name" value="ISPF"/>
    <property type="match status" value="1"/>
</dbReference>
<comment type="caution">
    <text evidence="7">Lacks conserved residue(s) required for the propagation of feature annotation.</text>
</comment>
<dbReference type="GO" id="GO:0008685">
    <property type="term" value="F:2-C-methyl-D-erythritol 2,4-cyclodiphosphate synthase activity"/>
    <property type="evidence" value="ECO:0007669"/>
    <property type="project" value="UniProtKB-UniRule"/>
</dbReference>
<comment type="similarity">
    <text evidence="7 8">Belongs to the IspF family.</text>
</comment>
<dbReference type="GO" id="GO:0046872">
    <property type="term" value="F:metal ion binding"/>
    <property type="evidence" value="ECO:0007669"/>
    <property type="project" value="UniProtKB-KW"/>
</dbReference>
<dbReference type="AlphaFoldDB" id="A0A7V5LZB0"/>
<dbReference type="Gene3D" id="3.30.1330.50">
    <property type="entry name" value="2-C-methyl-D-erythritol 2,4-cyclodiphosphate synthase"/>
    <property type="match status" value="1"/>
</dbReference>
<protein>
    <recommendedName>
        <fullName evidence="3 7">2-C-methyl-D-erythritol 2,4-cyclodiphosphate synthase</fullName>
        <shortName evidence="7">MECDP-synthase</shortName>
        <shortName evidence="7">MECPP-synthase</shortName>
        <shortName evidence="7">MECPS</shortName>
        <ecNumber evidence="3 7">4.6.1.12</ecNumber>
    </recommendedName>
</protein>
<comment type="function">
    <text evidence="7">Involved in the biosynthesis of isopentenyl diphosphate (IPP) and dimethylallyl diphosphate (DMAPP), two major building blocks of isoprenoid compounds. Catalyzes the conversion of 4-diphosphocytidyl-2-C-methyl-D-erythritol 2-phosphate (CDP-ME2P) to 2-C-methyl-D-erythritol 2,4-cyclodiphosphate (ME-CPP) with a corresponding release of cytidine 5-monophosphate (CMP).</text>
</comment>
<evidence type="ECO:0000256" key="3">
    <source>
        <dbReference type="ARBA" id="ARBA00012579"/>
    </source>
</evidence>
<name>A0A7V5LZB0_UNCAE</name>
<dbReference type="PANTHER" id="PTHR43181:SF1">
    <property type="entry name" value="2-C-METHYL-D-ERYTHRITOL 2,4-CYCLODIPHOSPHATE SYNTHASE, CHLOROPLASTIC"/>
    <property type="match status" value="1"/>
</dbReference>
<proteinExistence type="inferred from homology"/>
<feature type="binding site" evidence="7">
    <location>
        <position position="42"/>
    </location>
    <ligand>
        <name>a divalent metal cation</name>
        <dbReference type="ChEBI" id="CHEBI:60240"/>
    </ligand>
</feature>
<comment type="catalytic activity">
    <reaction evidence="1 7 8">
        <text>4-CDP-2-C-methyl-D-erythritol 2-phosphate = 2-C-methyl-D-erythritol 2,4-cyclic diphosphate + CMP</text>
        <dbReference type="Rhea" id="RHEA:23864"/>
        <dbReference type="ChEBI" id="CHEBI:57919"/>
        <dbReference type="ChEBI" id="CHEBI:58483"/>
        <dbReference type="ChEBI" id="CHEBI:60377"/>
        <dbReference type="EC" id="4.6.1.12"/>
    </reaction>
</comment>
<keyword evidence="4 7" id="KW-0479">Metal-binding</keyword>
<evidence type="ECO:0000313" key="10">
    <source>
        <dbReference type="EMBL" id="HHF98881.1"/>
    </source>
</evidence>
<comment type="caution">
    <text evidence="10">The sequence shown here is derived from an EMBL/GenBank/DDBJ whole genome shotgun (WGS) entry which is preliminary data.</text>
</comment>
<evidence type="ECO:0000259" key="9">
    <source>
        <dbReference type="Pfam" id="PF02542"/>
    </source>
</evidence>
<dbReference type="EC" id="4.6.1.12" evidence="3 7"/>
<dbReference type="PANTHER" id="PTHR43181">
    <property type="entry name" value="2-C-METHYL-D-ERYTHRITOL 2,4-CYCLODIPHOSPHATE SYNTHASE, CHLOROPLASTIC"/>
    <property type="match status" value="1"/>
</dbReference>
<evidence type="ECO:0000256" key="6">
    <source>
        <dbReference type="ARBA" id="ARBA00023239"/>
    </source>
</evidence>
<dbReference type="CDD" id="cd00554">
    <property type="entry name" value="MECDP_synthase"/>
    <property type="match status" value="1"/>
</dbReference>
<feature type="binding site" evidence="7">
    <location>
        <begin position="132"/>
        <end position="135"/>
    </location>
    <ligand>
        <name>4-CDP-2-C-methyl-D-erythritol 2-phosphate</name>
        <dbReference type="ChEBI" id="CHEBI:57919"/>
    </ligand>
</feature>
<comment type="pathway">
    <text evidence="2 7">Isoprenoid biosynthesis; isopentenyl diphosphate biosynthesis via DXP pathway; isopentenyl diphosphate from 1-deoxy-D-xylulose 5-phosphate: step 4/6.</text>
</comment>
<dbReference type="HAMAP" id="MF_00107">
    <property type="entry name" value="IspF"/>
    <property type="match status" value="1"/>
</dbReference>
<feature type="binding site" evidence="7">
    <location>
        <position position="8"/>
    </location>
    <ligand>
        <name>a divalent metal cation</name>
        <dbReference type="ChEBI" id="CHEBI:60240"/>
    </ligand>
</feature>
<comment type="subunit">
    <text evidence="7">Homotrimer.</text>
</comment>
<dbReference type="SUPFAM" id="SSF69765">
    <property type="entry name" value="IpsF-like"/>
    <property type="match status" value="1"/>
</dbReference>
<evidence type="ECO:0000256" key="2">
    <source>
        <dbReference type="ARBA" id="ARBA00004709"/>
    </source>
</evidence>
<evidence type="ECO:0000256" key="5">
    <source>
        <dbReference type="ARBA" id="ARBA00023229"/>
    </source>
</evidence>
<feature type="binding site" evidence="7">
    <location>
        <position position="10"/>
    </location>
    <ligand>
        <name>a divalent metal cation</name>
        <dbReference type="ChEBI" id="CHEBI:60240"/>
    </ligand>
</feature>
<feature type="binding site" evidence="7">
    <location>
        <begin position="56"/>
        <end position="58"/>
    </location>
    <ligand>
        <name>4-CDP-2-C-methyl-D-erythritol 2-phosphate</name>
        <dbReference type="ChEBI" id="CHEBI:57919"/>
    </ligand>
</feature>
<dbReference type="UniPathway" id="UPA00056">
    <property type="reaction ID" value="UER00095"/>
</dbReference>
<feature type="binding site" evidence="7">
    <location>
        <begin position="34"/>
        <end position="35"/>
    </location>
    <ligand>
        <name>4-CDP-2-C-methyl-D-erythritol 2-phosphate</name>
        <dbReference type="ChEBI" id="CHEBI:57919"/>
    </ligand>
</feature>
<feature type="binding site" evidence="7">
    <location>
        <position position="139"/>
    </location>
    <ligand>
        <name>4-CDP-2-C-methyl-D-erythritol 2-phosphate</name>
        <dbReference type="ChEBI" id="CHEBI:57919"/>
    </ligand>
</feature>
<evidence type="ECO:0000256" key="4">
    <source>
        <dbReference type="ARBA" id="ARBA00022723"/>
    </source>
</evidence>
<dbReference type="NCBIfam" id="TIGR00151">
    <property type="entry name" value="ispF"/>
    <property type="match status" value="1"/>
</dbReference>
<dbReference type="InterPro" id="IPR003526">
    <property type="entry name" value="MECDP_synthase"/>
</dbReference>
<accession>A0A7V5LZB0</accession>
<gene>
    <name evidence="7" type="primary">ispF</name>
    <name evidence="10" type="ORF">ENL39_05275</name>
</gene>